<name>A0A8J2RST4_9CRUS</name>
<feature type="short sequence motif" description="Q motif" evidence="13">
    <location>
        <begin position="422"/>
        <end position="450"/>
    </location>
</feature>
<evidence type="ECO:0000256" key="3">
    <source>
        <dbReference type="ARBA" id="ARBA00022737"/>
    </source>
</evidence>
<keyword evidence="19" id="KW-1185">Reference proteome</keyword>
<feature type="domain" description="DEAD-box RNA helicase Q" evidence="16">
    <location>
        <begin position="422"/>
        <end position="450"/>
    </location>
</feature>
<evidence type="ECO:0000256" key="1">
    <source>
        <dbReference type="ARBA" id="ARBA00012552"/>
    </source>
</evidence>
<evidence type="ECO:0000256" key="9">
    <source>
        <dbReference type="ARBA" id="ARBA00022871"/>
    </source>
</evidence>
<dbReference type="PROSITE" id="PS51195">
    <property type="entry name" value="Q_MOTIF"/>
    <property type="match status" value="1"/>
</dbReference>
<dbReference type="GO" id="GO:0003724">
    <property type="term" value="F:RNA helicase activity"/>
    <property type="evidence" value="ECO:0007669"/>
    <property type="project" value="UniProtKB-EC"/>
</dbReference>
<dbReference type="PROSITE" id="PS50304">
    <property type="entry name" value="TUDOR"/>
    <property type="match status" value="1"/>
</dbReference>
<dbReference type="Gene3D" id="2.60.40.790">
    <property type="match status" value="1"/>
</dbReference>
<dbReference type="Pfam" id="PF04969">
    <property type="entry name" value="CS"/>
    <property type="match status" value="1"/>
</dbReference>
<dbReference type="GO" id="GO:0007283">
    <property type="term" value="P:spermatogenesis"/>
    <property type="evidence" value="ECO:0007669"/>
    <property type="project" value="UniProtKB-KW"/>
</dbReference>
<evidence type="ECO:0000256" key="7">
    <source>
        <dbReference type="ARBA" id="ARBA00022806"/>
    </source>
</evidence>
<evidence type="ECO:0000256" key="11">
    <source>
        <dbReference type="ARBA" id="ARBA00023254"/>
    </source>
</evidence>
<dbReference type="Pfam" id="PF00567">
    <property type="entry name" value="TUDOR"/>
    <property type="match status" value="1"/>
</dbReference>
<keyword evidence="7" id="KW-0347">Helicase</keyword>
<dbReference type="CDD" id="cd20435">
    <property type="entry name" value="Tudor_TDRD12_rpt2"/>
    <property type="match status" value="1"/>
</dbReference>
<reference evidence="18" key="1">
    <citation type="submission" date="2021-11" db="EMBL/GenBank/DDBJ databases">
        <authorList>
            <person name="Schell T."/>
        </authorList>
    </citation>
    <scope>NUCLEOTIDE SEQUENCE</scope>
    <source>
        <strain evidence="18">M5</strain>
    </source>
</reference>
<gene>
    <name evidence="18" type="ORF">DGAL_LOCUS4582</name>
</gene>
<evidence type="ECO:0000256" key="2">
    <source>
        <dbReference type="ARBA" id="ARBA00022473"/>
    </source>
</evidence>
<proteinExistence type="predicted"/>
<dbReference type="SUPFAM" id="SSF63748">
    <property type="entry name" value="Tudor/PWWP/MBT"/>
    <property type="match status" value="2"/>
</dbReference>
<organism evidence="18 19">
    <name type="scientific">Daphnia galeata</name>
    <dbReference type="NCBI Taxonomy" id="27404"/>
    <lineage>
        <taxon>Eukaryota</taxon>
        <taxon>Metazoa</taxon>
        <taxon>Ecdysozoa</taxon>
        <taxon>Arthropoda</taxon>
        <taxon>Crustacea</taxon>
        <taxon>Branchiopoda</taxon>
        <taxon>Diplostraca</taxon>
        <taxon>Cladocera</taxon>
        <taxon>Anomopoda</taxon>
        <taxon>Daphniidae</taxon>
        <taxon>Daphnia</taxon>
    </lineage>
</organism>
<dbReference type="FunFam" id="3.40.50.300:FF:001416">
    <property type="entry name" value="Tudor domain containing 12"/>
    <property type="match status" value="1"/>
</dbReference>
<evidence type="ECO:0000256" key="13">
    <source>
        <dbReference type="PROSITE-ProRule" id="PRU00552"/>
    </source>
</evidence>
<evidence type="ECO:0000256" key="6">
    <source>
        <dbReference type="ARBA" id="ARBA00022801"/>
    </source>
</evidence>
<dbReference type="GO" id="GO:0003676">
    <property type="term" value="F:nucleic acid binding"/>
    <property type="evidence" value="ECO:0007669"/>
    <property type="project" value="InterPro"/>
</dbReference>
<feature type="domain" description="Tudor" evidence="15">
    <location>
        <begin position="1183"/>
        <end position="1246"/>
    </location>
</feature>
<evidence type="ECO:0000256" key="12">
    <source>
        <dbReference type="ARBA" id="ARBA00047984"/>
    </source>
</evidence>
<dbReference type="GO" id="GO:0005737">
    <property type="term" value="C:cytoplasm"/>
    <property type="evidence" value="ECO:0007669"/>
    <property type="project" value="UniProtKB-ARBA"/>
</dbReference>
<dbReference type="FunFam" id="3.40.50.300:FF:005625">
    <property type="entry name" value="Uncharacterized protein"/>
    <property type="match status" value="1"/>
</dbReference>
<dbReference type="SUPFAM" id="SSF52540">
    <property type="entry name" value="P-loop containing nucleoside triphosphate hydrolases"/>
    <property type="match status" value="2"/>
</dbReference>
<evidence type="ECO:0000256" key="5">
    <source>
        <dbReference type="ARBA" id="ARBA00022782"/>
    </source>
</evidence>
<feature type="coiled-coil region" evidence="14">
    <location>
        <begin position="1155"/>
        <end position="1182"/>
    </location>
</feature>
<dbReference type="PANTHER" id="PTHR22655">
    <property type="entry name" value="ATP-DEPENDENT RNA HELICASE TDRD12-RELATED"/>
    <property type="match status" value="1"/>
</dbReference>
<feature type="domain" description="CS" evidence="17">
    <location>
        <begin position="1444"/>
        <end position="1531"/>
    </location>
</feature>
<keyword evidence="4" id="KW-0547">Nucleotide-binding</keyword>
<dbReference type="InterPro" id="IPR008978">
    <property type="entry name" value="HSP20-like_chaperone"/>
</dbReference>
<keyword evidence="5" id="KW-0221">Differentiation</keyword>
<dbReference type="GO" id="GO:0031047">
    <property type="term" value="P:regulatory ncRNA-mediated gene silencing"/>
    <property type="evidence" value="ECO:0007669"/>
    <property type="project" value="UniProtKB-KW"/>
</dbReference>
<keyword evidence="10" id="KW-0943">RNA-mediated gene silencing</keyword>
<evidence type="ECO:0000259" key="15">
    <source>
        <dbReference type="PROSITE" id="PS50304"/>
    </source>
</evidence>
<keyword evidence="8" id="KW-0067">ATP-binding</keyword>
<comment type="catalytic activity">
    <reaction evidence="12">
        <text>ATP + H2O = ADP + phosphate + H(+)</text>
        <dbReference type="Rhea" id="RHEA:13065"/>
        <dbReference type="ChEBI" id="CHEBI:15377"/>
        <dbReference type="ChEBI" id="CHEBI:15378"/>
        <dbReference type="ChEBI" id="CHEBI:30616"/>
        <dbReference type="ChEBI" id="CHEBI:43474"/>
        <dbReference type="ChEBI" id="CHEBI:456216"/>
        <dbReference type="EC" id="3.6.4.13"/>
    </reaction>
</comment>
<evidence type="ECO:0000256" key="14">
    <source>
        <dbReference type="SAM" id="Coils"/>
    </source>
</evidence>
<dbReference type="GO" id="GO:0016787">
    <property type="term" value="F:hydrolase activity"/>
    <property type="evidence" value="ECO:0007669"/>
    <property type="project" value="UniProtKB-KW"/>
</dbReference>
<dbReference type="Gene3D" id="3.40.50.300">
    <property type="entry name" value="P-loop containing nucleotide triphosphate hydrolases"/>
    <property type="match status" value="2"/>
</dbReference>
<dbReference type="InterPro" id="IPR014014">
    <property type="entry name" value="RNA_helicase_DEAD_Q_motif"/>
</dbReference>
<dbReference type="InterPro" id="IPR011545">
    <property type="entry name" value="DEAD/DEAH_box_helicase_dom"/>
</dbReference>
<dbReference type="PROSITE" id="PS51203">
    <property type="entry name" value="CS"/>
    <property type="match status" value="1"/>
</dbReference>
<dbReference type="Gene3D" id="2.30.30.140">
    <property type="match status" value="2"/>
</dbReference>
<dbReference type="SUPFAM" id="SSF49764">
    <property type="entry name" value="HSP20-like chaperones"/>
    <property type="match status" value="1"/>
</dbReference>
<keyword evidence="2" id="KW-0217">Developmental protein</keyword>
<keyword evidence="3" id="KW-0677">Repeat</keyword>
<dbReference type="InterPro" id="IPR027417">
    <property type="entry name" value="P-loop_NTPase"/>
</dbReference>
<evidence type="ECO:0000256" key="10">
    <source>
        <dbReference type="ARBA" id="ARBA00023158"/>
    </source>
</evidence>
<evidence type="ECO:0000313" key="19">
    <source>
        <dbReference type="Proteomes" id="UP000789390"/>
    </source>
</evidence>
<keyword evidence="9" id="KW-0744">Spermatogenesis</keyword>
<dbReference type="Proteomes" id="UP000789390">
    <property type="component" value="Unassembled WGS sequence"/>
</dbReference>
<dbReference type="InterPro" id="IPR002999">
    <property type="entry name" value="Tudor"/>
</dbReference>
<dbReference type="GO" id="GO:0042078">
    <property type="term" value="P:germ-line stem cell division"/>
    <property type="evidence" value="ECO:0007669"/>
    <property type="project" value="TreeGrafter"/>
</dbReference>
<keyword evidence="6" id="KW-0378">Hydrolase</keyword>
<dbReference type="InterPro" id="IPR007052">
    <property type="entry name" value="CS_dom"/>
</dbReference>
<dbReference type="SMART" id="SM00333">
    <property type="entry name" value="TUDOR"/>
    <property type="match status" value="2"/>
</dbReference>
<accession>A0A8J2RST4</accession>
<dbReference type="InterPro" id="IPR035437">
    <property type="entry name" value="SNase_OB-fold_sf"/>
</dbReference>
<dbReference type="EMBL" id="CAKKLH010000076">
    <property type="protein sequence ID" value="CAH0102192.1"/>
    <property type="molecule type" value="Genomic_DNA"/>
</dbReference>
<dbReference type="Gene3D" id="2.40.50.90">
    <property type="match status" value="1"/>
</dbReference>
<dbReference type="PANTHER" id="PTHR22655:SF2">
    <property type="entry name" value="ATP-DEPENDENT RNA HELICASE TDRD12-RELATED"/>
    <property type="match status" value="1"/>
</dbReference>
<dbReference type="Pfam" id="PF00270">
    <property type="entry name" value="DEAD"/>
    <property type="match status" value="1"/>
</dbReference>
<dbReference type="EC" id="3.6.4.13" evidence="1"/>
<dbReference type="OrthoDB" id="249932at2759"/>
<evidence type="ECO:0000259" key="17">
    <source>
        <dbReference type="PROSITE" id="PS51203"/>
    </source>
</evidence>
<evidence type="ECO:0000256" key="8">
    <source>
        <dbReference type="ARBA" id="ARBA00022840"/>
    </source>
</evidence>
<evidence type="ECO:0000259" key="16">
    <source>
        <dbReference type="PROSITE" id="PS51195"/>
    </source>
</evidence>
<dbReference type="FunFam" id="2.40.50.90:FF:000148">
    <property type="entry name" value="Uncharacterized protein"/>
    <property type="match status" value="1"/>
</dbReference>
<keyword evidence="14" id="KW-0175">Coiled coil</keyword>
<evidence type="ECO:0000256" key="4">
    <source>
        <dbReference type="ARBA" id="ARBA00022741"/>
    </source>
</evidence>
<protein>
    <recommendedName>
        <fullName evidence="1">RNA helicase</fullName>
        <ecNumber evidence="1">3.6.4.13</ecNumber>
    </recommendedName>
</protein>
<comment type="caution">
    <text evidence="18">The sequence shown here is derived from an EMBL/GenBank/DDBJ whole genome shotgun (WGS) entry which is preliminary data.</text>
</comment>
<sequence length="1600" mass="182307">MSSCHSSSLDSSPHRIKPLCGWCLVSCSDVRQCSRHHVYAFDFEESDRQTPMQKKDFPDSKNSPPFELFDDAVGFSDYTKYYVKLRQIKEASLLAEKKERMDSCGDESVSIWQKSTRWPDETAVQIQSSTQETSESCKLNPTNSKFACARGKSILAMKKHFNLCQSKKPPICNSSTSDVQQPIKDEPHFERMREYFVKESKLVKEIEQENKKTCQGTSVNLDSELPLSFLPAGMLTSARPQQRPRPASLTQGNTQNEVKIRRPIVEAMKQCNRLQPAQCLLDSSQKANVNLVREPSSSSQQKFQHNPPVLESYSALNLKSRALLLKSALERSKYRKKEVMVERSSQFPTVNDISNYTPPKNENENDDMNELLELASASTNIKSCSSVVPDNVSKMLKLSKLAELIEEGRVLVRSDVPHSSTHNFKDFPFDSSIHEALNSMSFEKPKTIQAYVWDAILRGHNVAFVSGARGGKTLGYLIPILNNLIDPSEYLEVPTGCSPLVVVICSSWENVELVQYYCCRIMKKHSDFRSAGFMDATERSLKVALPYLINGVTLLAATAPALYFLLTKGKDIISFDRCCHLVFDDADMVLKEHGEATKKLFNFYQESVQRATTGNNFIPRQIVVCANHWTKGMEEMSCKVLKNPSVFISSCMEAAIYGGMKLDVRRGTSEEMDVHLLEIVQSKRFSRTIIFCRGSAEVFKVEAILSKIGVTPLLAHNQSIVSDLDFTTQRWNHAQPGSAILICTDDVLERLNIKNAQTLIHYFIPHHSKYDFSYRLSFAMDNFQLRASEADRPETHLLITKEFNNSLLTIVRLMQRFGHVVPSELATEAILSFCGKEVRKRSLPLCGTLKSFGFCRNMKFCGLRHVILSSLDQPIVPQNGIVRIRITAVRTATQYYARILKHRNEKNQLIDMTGSHFEVCAQLREHFRDETKRKNSVDGTKVDIGNIYARRTTDNLFERVRVESIHETDHQGIPIEVIVFYIDQGCTMPSFVKDLYEIPFDLKNMTPEAIEVFLVGAKPFDSNASWSRYSVDFVREKLLSKELEGRIVLALSLTLWLNPLHERKRLDGVNSSVVVTDIFKELLTAELAENNEDHLEKLKYLCETGGINLPNCSFGLAKKKTIDPTTVAYAFLPMNEESQVELVANESPHQFYVTITKFQKTLESLEADIKKQISKCKNMTYEDAQVGTFCLVESPSESGTWCRCRIKKKIIENDAWKFQVFFVDYGDYTTVPVNALKTLSNQFISRLPFQAIACSLYGIGPKNDSGGWTEEDICFFTSLTRSFDGFMHVWHAQTKFKETVVDEVTNGPHYHVTLLNREETEIPSLAQQMISKNYAISLENEEDFRAIVHSSAASMKSIEEKDSRDEACKSLQQLEDEEELKFDVSPGWIELFPKCQENEIQSFNPNSSETVSTSKKMPVLQQTVDRDQNLALIDHTLPMKEMSSRFPITKWAQSDTDVIITFFVDHVKGYSLELTENHLIFVADVKELRYELNTSTYGYIIPERSSHSLIGCGVKVMLRKQEIGAMWTRFIHSPLKQPWLTRDFNYCLVNYVSDDEEKLEPIVDPKYAFEVDQSETSSSDSDEECADEKWLRDNDYWIDK</sequence>
<evidence type="ECO:0000313" key="18">
    <source>
        <dbReference type="EMBL" id="CAH0102192.1"/>
    </source>
</evidence>
<keyword evidence="11" id="KW-0469">Meiosis</keyword>
<dbReference type="GO" id="GO:0005524">
    <property type="term" value="F:ATP binding"/>
    <property type="evidence" value="ECO:0007669"/>
    <property type="project" value="UniProtKB-KW"/>
</dbReference>
<dbReference type="GO" id="GO:0051321">
    <property type="term" value="P:meiotic cell cycle"/>
    <property type="evidence" value="ECO:0007669"/>
    <property type="project" value="UniProtKB-KW"/>
</dbReference>